<evidence type="ECO:0000313" key="1">
    <source>
        <dbReference type="EMBL" id="KZF24952.1"/>
    </source>
</evidence>
<evidence type="ECO:0000313" key="2">
    <source>
        <dbReference type="Proteomes" id="UP000076632"/>
    </source>
</evidence>
<organism evidence="1 2">
    <name type="scientific">Xylona heveae (strain CBS 132557 / TC161)</name>
    <dbReference type="NCBI Taxonomy" id="1328760"/>
    <lineage>
        <taxon>Eukaryota</taxon>
        <taxon>Fungi</taxon>
        <taxon>Dikarya</taxon>
        <taxon>Ascomycota</taxon>
        <taxon>Pezizomycotina</taxon>
        <taxon>Xylonomycetes</taxon>
        <taxon>Xylonales</taxon>
        <taxon>Xylonaceae</taxon>
        <taxon>Xylona</taxon>
    </lineage>
</organism>
<accession>A0A165IIU2</accession>
<gene>
    <name evidence="1" type="ORF">L228DRAFT_243710</name>
</gene>
<sequence>MHPALVLSYFLVRKLRQKSSSRFPAKQTLSPLVLLCSGTKLIPEPFGDSVSVLLRTNSLPFLLFCILVLYASNNLLSRSRFCFSPSS</sequence>
<name>A0A165IIU2_XYLHT</name>
<reference evidence="1 2" key="1">
    <citation type="journal article" date="2016" name="Fungal Biol.">
        <title>The genome of Xylona heveae provides a window into fungal endophytism.</title>
        <authorList>
            <person name="Gazis R."/>
            <person name="Kuo A."/>
            <person name="Riley R."/>
            <person name="LaButti K."/>
            <person name="Lipzen A."/>
            <person name="Lin J."/>
            <person name="Amirebrahimi M."/>
            <person name="Hesse C.N."/>
            <person name="Spatafora J.W."/>
            <person name="Henrissat B."/>
            <person name="Hainaut M."/>
            <person name="Grigoriev I.V."/>
            <person name="Hibbett D.S."/>
        </authorList>
    </citation>
    <scope>NUCLEOTIDE SEQUENCE [LARGE SCALE GENOMIC DNA]</scope>
    <source>
        <strain evidence="1 2">TC161</strain>
    </source>
</reference>
<dbReference type="RefSeq" id="XP_018190507.1">
    <property type="nucleotide sequence ID" value="XM_018331749.1"/>
</dbReference>
<dbReference type="InParanoid" id="A0A165IIU2"/>
<dbReference type="EMBL" id="KV407455">
    <property type="protein sequence ID" value="KZF24952.1"/>
    <property type="molecule type" value="Genomic_DNA"/>
</dbReference>
<dbReference type="AlphaFoldDB" id="A0A165IIU2"/>
<proteinExistence type="predicted"/>
<dbReference type="Proteomes" id="UP000076632">
    <property type="component" value="Unassembled WGS sequence"/>
</dbReference>
<protein>
    <submittedName>
        <fullName evidence="1">Uncharacterized protein</fullName>
    </submittedName>
</protein>
<keyword evidence="2" id="KW-1185">Reference proteome</keyword>
<dbReference type="GeneID" id="28896886"/>